<dbReference type="KEGG" id="ckh:LVJ77_02740"/>
<accession>A0A8T9MYB3</accession>
<name>A0A8T9MYB3_9NEIS</name>
<protein>
    <submittedName>
        <fullName evidence="1">DUF29 domain-containing protein</fullName>
    </submittedName>
</protein>
<gene>
    <name evidence="1" type="ORF">LVJ77_02740</name>
</gene>
<sequence length="152" mass="17483">MSALYERDFAAWAAEQAGLLRAGVIDGLDFANLAEEVESMGKSEQRSLENRLIVLICHLLKWRYQPQRRGASWQATIREQRLRLRRLLRESPSLNRYLQDHDFLEDVWTYAVAAAIRETDLDIFPEHAVWPVETVLEDGFLPDAVGGESNIE</sequence>
<dbReference type="PANTHER" id="PTHR34235">
    <property type="entry name" value="SLR1203 PROTEIN-RELATED"/>
    <property type="match status" value="1"/>
</dbReference>
<evidence type="ECO:0000313" key="2">
    <source>
        <dbReference type="Proteomes" id="UP000831534"/>
    </source>
</evidence>
<dbReference type="PANTHER" id="PTHR34235:SF4">
    <property type="entry name" value="SLR0291 PROTEIN"/>
    <property type="match status" value="1"/>
</dbReference>
<reference evidence="1" key="1">
    <citation type="journal article" date="2022" name="Res Sq">
        <title>Evolution of multicellular longitudinally dividing oral cavity symbionts (Neisseriaceae).</title>
        <authorList>
            <person name="Nyongesa S."/>
            <person name="Weber P."/>
            <person name="Bernet E."/>
            <person name="Pullido F."/>
            <person name="Nieckarz M."/>
            <person name="Delaby M."/>
            <person name="Nieves C."/>
            <person name="Viehboeck T."/>
            <person name="Krause N."/>
            <person name="Rivera-Millot A."/>
            <person name="Nakamura A."/>
            <person name="Vischer N."/>
            <person name="VanNieuwenhze M."/>
            <person name="Brun Y."/>
            <person name="Cava F."/>
            <person name="Bulgheresi S."/>
            <person name="Veyrier F."/>
        </authorList>
    </citation>
    <scope>NUCLEOTIDE SEQUENCE</scope>
    <source>
        <strain evidence="1">17694</strain>
    </source>
</reference>
<organism evidence="1 2">
    <name type="scientific">Conchiformibius kuhniae</name>
    <dbReference type="NCBI Taxonomy" id="211502"/>
    <lineage>
        <taxon>Bacteria</taxon>
        <taxon>Pseudomonadati</taxon>
        <taxon>Pseudomonadota</taxon>
        <taxon>Betaproteobacteria</taxon>
        <taxon>Neisseriales</taxon>
        <taxon>Neisseriaceae</taxon>
        <taxon>Conchiformibius</taxon>
    </lineage>
</organism>
<dbReference type="EMBL" id="CP091521">
    <property type="protein sequence ID" value="UOP05182.1"/>
    <property type="molecule type" value="Genomic_DNA"/>
</dbReference>
<evidence type="ECO:0000313" key="1">
    <source>
        <dbReference type="EMBL" id="UOP05182.1"/>
    </source>
</evidence>
<dbReference type="RefSeq" id="WP_027008727.1">
    <property type="nucleotide sequence ID" value="NZ_CP091521.1"/>
</dbReference>
<proteinExistence type="predicted"/>
<dbReference type="InterPro" id="IPR002636">
    <property type="entry name" value="DUF29"/>
</dbReference>
<dbReference type="Proteomes" id="UP000831534">
    <property type="component" value="Chromosome"/>
</dbReference>
<dbReference type="AlphaFoldDB" id="A0A8T9MYB3"/>
<dbReference type="Gene3D" id="1.20.1220.20">
    <property type="entry name" value="Uncharcterised protein PF01724"/>
    <property type="match status" value="1"/>
</dbReference>
<keyword evidence="2" id="KW-1185">Reference proteome</keyword>
<reference evidence="1" key="2">
    <citation type="submission" date="2024-09" db="EMBL/GenBank/DDBJ databases">
        <authorList>
            <person name="Veyrier F.J."/>
        </authorList>
    </citation>
    <scope>NUCLEOTIDE SEQUENCE</scope>
    <source>
        <strain evidence="1">17694</strain>
    </source>
</reference>
<dbReference type="Pfam" id="PF01724">
    <property type="entry name" value="DUF29"/>
    <property type="match status" value="1"/>
</dbReference>